<dbReference type="InterPro" id="IPR058486">
    <property type="entry name" value="DUF8173"/>
</dbReference>
<evidence type="ECO:0000256" key="2">
    <source>
        <dbReference type="SAM" id="SignalP"/>
    </source>
</evidence>
<evidence type="ECO:0000313" key="4">
    <source>
        <dbReference type="EMBL" id="OGD86591.1"/>
    </source>
</evidence>
<name>A0A1F5G3Z9_9BACT</name>
<dbReference type="EMBL" id="MFAV01000015">
    <property type="protein sequence ID" value="OGD86591.1"/>
    <property type="molecule type" value="Genomic_DNA"/>
</dbReference>
<evidence type="ECO:0000256" key="1">
    <source>
        <dbReference type="SAM" id="Phobius"/>
    </source>
</evidence>
<feature type="signal peptide" evidence="2">
    <location>
        <begin position="1"/>
        <end position="24"/>
    </location>
</feature>
<gene>
    <name evidence="4" type="ORF">A2Z23_02160</name>
</gene>
<feature type="non-terminal residue" evidence="4">
    <location>
        <position position="377"/>
    </location>
</feature>
<protein>
    <recommendedName>
        <fullName evidence="3">DUF8173 domain-containing protein</fullName>
    </recommendedName>
</protein>
<evidence type="ECO:0000313" key="5">
    <source>
        <dbReference type="Proteomes" id="UP000176628"/>
    </source>
</evidence>
<comment type="caution">
    <text evidence="4">The sequence shown here is derived from an EMBL/GenBank/DDBJ whole genome shotgun (WGS) entry which is preliminary data.</text>
</comment>
<keyword evidence="1" id="KW-1133">Transmembrane helix</keyword>
<feature type="transmembrane region" description="Helical" evidence="1">
    <location>
        <begin position="334"/>
        <end position="350"/>
    </location>
</feature>
<accession>A0A1F5G3Z9</accession>
<proteinExistence type="predicted"/>
<keyword evidence="1" id="KW-0812">Transmembrane</keyword>
<feature type="transmembrane region" description="Helical" evidence="1">
    <location>
        <begin position="272"/>
        <end position="295"/>
    </location>
</feature>
<evidence type="ECO:0000259" key="3">
    <source>
        <dbReference type="Pfam" id="PF26514"/>
    </source>
</evidence>
<feature type="transmembrane region" description="Helical" evidence="1">
    <location>
        <begin position="224"/>
        <end position="251"/>
    </location>
</feature>
<feature type="transmembrane region" description="Helical" evidence="1">
    <location>
        <begin position="301"/>
        <end position="322"/>
    </location>
</feature>
<reference evidence="4 5" key="1">
    <citation type="journal article" date="2016" name="Nat. Commun.">
        <title>Thousands of microbial genomes shed light on interconnected biogeochemical processes in an aquifer system.</title>
        <authorList>
            <person name="Anantharaman K."/>
            <person name="Brown C.T."/>
            <person name="Hug L.A."/>
            <person name="Sharon I."/>
            <person name="Castelle C.J."/>
            <person name="Probst A.J."/>
            <person name="Thomas B.C."/>
            <person name="Singh A."/>
            <person name="Wilkins M.J."/>
            <person name="Karaoz U."/>
            <person name="Brodie E.L."/>
            <person name="Williams K.H."/>
            <person name="Hubbard S.S."/>
            <person name="Banfield J.F."/>
        </authorList>
    </citation>
    <scope>NUCLEOTIDE SEQUENCE [LARGE SCALE GENOMIC DNA]</scope>
</reference>
<organism evidence="4 5">
    <name type="scientific">Candidatus Curtissbacteria bacterium RBG_16_39_7</name>
    <dbReference type="NCBI Taxonomy" id="1797707"/>
    <lineage>
        <taxon>Bacteria</taxon>
        <taxon>Candidatus Curtissiibacteriota</taxon>
    </lineage>
</organism>
<keyword evidence="2" id="KW-0732">Signal</keyword>
<sequence>MKKIVIIFTLFLTLPFILATLAFAANNERQQKVVVLPKDEIVNKDYFAAGDSVTLSGTVNGDAYLAGGNVVVEGTVNGDLIAAGGMLDIRGKVTNDVRVAGGQVVVSAKIDRNLTVAGGSVNITDSAKIAGSVVSGAGNLSIFAPIGKGITIGAGQVTVGNTVVGDIFGGVGQIILTPSAKVSGDLTYWSQSSAQIQPGAQVLGKSTHNLPPAKAIEGVKPTKILGVVTGVSLVFKIISLLSSFIIGLLLLKFFPTYTQRTVNIVAQKPWASLGIGFLTVVLTPIVFVILLITIIGIPIAMILLATFLIVVYFTRIFVSLLIGQKISAILGRKVGSGWSLILGLIIYGIITIPPVIGGIVTLLVVLFGLGAILLEEK</sequence>
<feature type="domain" description="DUF8173" evidence="3">
    <location>
        <begin position="236"/>
        <end position="372"/>
    </location>
</feature>
<feature type="chain" id="PRO_5009518685" description="DUF8173 domain-containing protein" evidence="2">
    <location>
        <begin position="25"/>
        <end position="377"/>
    </location>
</feature>
<feature type="transmembrane region" description="Helical" evidence="1">
    <location>
        <begin position="356"/>
        <end position="374"/>
    </location>
</feature>
<dbReference type="Pfam" id="PF26514">
    <property type="entry name" value="DUF8173"/>
    <property type="match status" value="1"/>
</dbReference>
<keyword evidence="1" id="KW-0472">Membrane</keyword>
<dbReference type="AlphaFoldDB" id="A0A1F5G3Z9"/>
<dbReference type="Proteomes" id="UP000176628">
    <property type="component" value="Unassembled WGS sequence"/>
</dbReference>